<proteinExistence type="predicted"/>
<sequence>MSTAKRAPEYDLKDAALVDLLDKHHAELRFAKFSPEIAFNLGLALKEAFLETYGDESIGRSAKPGVKKGLGVVIAIRTFNGHDLFSCVAGDASATGPDNWIWAGRKEKLVRQTGKSSFLVGRVLALQNRQPEDKGYPFPEYACHGGGFPIWLKNNTACPIGTILVSGLPQAEDHQL</sequence>
<dbReference type="Pfam" id="PF03928">
    <property type="entry name" value="HbpS-like"/>
    <property type="match status" value="1"/>
</dbReference>
<dbReference type="EMBL" id="JABELV010000075">
    <property type="protein sequence ID" value="KAG7532056.1"/>
    <property type="molecule type" value="Genomic_DNA"/>
</dbReference>
<reference evidence="1" key="1">
    <citation type="submission" date="2020-04" db="EMBL/GenBank/DDBJ databases">
        <title>Analysis of mating type loci in Filobasidium floriforme.</title>
        <authorList>
            <person name="Nowrousian M."/>
        </authorList>
    </citation>
    <scope>NUCLEOTIDE SEQUENCE</scope>
    <source>
        <strain evidence="1">CBS 6242</strain>
    </source>
</reference>
<dbReference type="GO" id="GO:0006620">
    <property type="term" value="P:post-translational protein targeting to endoplasmic reticulum membrane"/>
    <property type="evidence" value="ECO:0007669"/>
    <property type="project" value="TreeGrafter"/>
</dbReference>
<evidence type="ECO:0000313" key="2">
    <source>
        <dbReference type="Proteomes" id="UP000812966"/>
    </source>
</evidence>
<organism evidence="1 2">
    <name type="scientific">Filobasidium floriforme</name>
    <dbReference type="NCBI Taxonomy" id="5210"/>
    <lineage>
        <taxon>Eukaryota</taxon>
        <taxon>Fungi</taxon>
        <taxon>Dikarya</taxon>
        <taxon>Basidiomycota</taxon>
        <taxon>Agaricomycotina</taxon>
        <taxon>Tremellomycetes</taxon>
        <taxon>Filobasidiales</taxon>
        <taxon>Filobasidiaceae</taxon>
        <taxon>Filobasidium</taxon>
    </lineage>
</organism>
<dbReference type="Proteomes" id="UP000812966">
    <property type="component" value="Unassembled WGS sequence"/>
</dbReference>
<dbReference type="InterPro" id="IPR005624">
    <property type="entry name" value="PduO/GlcC-like"/>
</dbReference>
<comment type="caution">
    <text evidence="1">The sequence shown here is derived from an EMBL/GenBank/DDBJ whole genome shotgun (WGS) entry which is preliminary data.</text>
</comment>
<keyword evidence="2" id="KW-1185">Reference proteome</keyword>
<evidence type="ECO:0000313" key="1">
    <source>
        <dbReference type="EMBL" id="KAG7532056.1"/>
    </source>
</evidence>
<dbReference type="GO" id="GO:0072380">
    <property type="term" value="C:TRC complex"/>
    <property type="evidence" value="ECO:0007669"/>
    <property type="project" value="TreeGrafter"/>
</dbReference>
<gene>
    <name evidence="1" type="ORF">FFLO_03864</name>
</gene>
<dbReference type="InterPro" id="IPR010371">
    <property type="entry name" value="YBR137W-like"/>
</dbReference>
<dbReference type="InterPro" id="IPR038084">
    <property type="entry name" value="PduO/GlcC-like_sf"/>
</dbReference>
<protein>
    <submittedName>
        <fullName evidence="1">Uncharacterized protein</fullName>
    </submittedName>
</protein>
<dbReference type="Gene3D" id="3.30.450.150">
    <property type="entry name" value="Haem-degrading domain"/>
    <property type="match status" value="1"/>
</dbReference>
<dbReference type="PANTHER" id="PTHR28255">
    <property type="match status" value="1"/>
</dbReference>
<dbReference type="SUPFAM" id="SSF143744">
    <property type="entry name" value="GlcG-like"/>
    <property type="match status" value="1"/>
</dbReference>
<dbReference type="PANTHER" id="PTHR28255:SF1">
    <property type="entry name" value="UPF0303 PROTEIN YBR137W"/>
    <property type="match status" value="1"/>
</dbReference>
<dbReference type="AlphaFoldDB" id="A0A8K0NQD9"/>
<accession>A0A8K0NQD9</accession>
<name>A0A8K0NQD9_9TREE</name>